<evidence type="ECO:0000313" key="2">
    <source>
        <dbReference type="EMBL" id="KAK0611658.1"/>
    </source>
</evidence>
<dbReference type="PANTHER" id="PTHR37535">
    <property type="entry name" value="FLUG DOMAIN PROTEIN"/>
    <property type="match status" value="1"/>
</dbReference>
<dbReference type="AlphaFoldDB" id="A0AA39U3F1"/>
<sequence length="393" mass="45705">LRFKIPLSIIENEPTFLTIENCVHMQEKHWKNDHHNYIHEGIRVFLSRLLNMHCYTSARLQEICLAKYQDLLCMVGWKDGEPDIKLGFKRDLAKGMRDTPKKEFHAMWDVLTTIRPPLGEKYRILEWADDVLGDPVFPEMSENGPIPQTRPTFKDKNKDAWGHQCSDWAKRANFLEGIGLHAARREELIKVNDGGYSLSQVMKFTGHRNSKTLVGHYLDDISNVGGAAAYLGLEPRRDVTEDFRSASMGWNPGLLRSLPARVVEESKQRQDYIELREQVEVLSLGIKTAVTEEAREEQKIQLSRTYYRLRRLRDMELEKYKKGQPRVYDTQCETYDEGDWRRSYFDRVVRHMIPERDRLADTLVLAVPLRSPEGISALEDLIALLKNDSRVAY</sequence>
<proteinExistence type="predicted"/>
<dbReference type="GO" id="GO:0015074">
    <property type="term" value="P:DNA integration"/>
    <property type="evidence" value="ECO:0007669"/>
    <property type="project" value="InterPro"/>
</dbReference>
<reference evidence="2" key="1">
    <citation type="submission" date="2023-06" db="EMBL/GenBank/DDBJ databases">
        <title>Genome-scale phylogeny and comparative genomics of the fungal order Sordariales.</title>
        <authorList>
            <consortium name="Lawrence Berkeley National Laboratory"/>
            <person name="Hensen N."/>
            <person name="Bonometti L."/>
            <person name="Westerberg I."/>
            <person name="Brannstrom I.O."/>
            <person name="Guillou S."/>
            <person name="Cros-Aarteil S."/>
            <person name="Calhoun S."/>
            <person name="Haridas S."/>
            <person name="Kuo A."/>
            <person name="Mondo S."/>
            <person name="Pangilinan J."/>
            <person name="Riley R."/>
            <person name="Labutti K."/>
            <person name="Andreopoulos B."/>
            <person name="Lipzen A."/>
            <person name="Chen C."/>
            <person name="Yanf M."/>
            <person name="Daum C."/>
            <person name="Ng V."/>
            <person name="Clum A."/>
            <person name="Steindorff A."/>
            <person name="Ohm R."/>
            <person name="Martin F."/>
            <person name="Silar P."/>
            <person name="Natvig D."/>
            <person name="Lalanne C."/>
            <person name="Gautier V."/>
            <person name="Ament-Velasquez S.L."/>
            <person name="Kruys A."/>
            <person name="Hutchinson M.I."/>
            <person name="Powell A.J."/>
            <person name="Barry K."/>
            <person name="Miller A.N."/>
            <person name="Grigoriev I.V."/>
            <person name="Debuchy R."/>
            <person name="Gladieux P."/>
            <person name="Thoren M.H."/>
            <person name="Johannesson H."/>
        </authorList>
    </citation>
    <scope>NUCLEOTIDE SEQUENCE</scope>
    <source>
        <strain evidence="2">CBS 606.72</strain>
    </source>
</reference>
<dbReference type="Proteomes" id="UP001175000">
    <property type="component" value="Unassembled WGS sequence"/>
</dbReference>
<dbReference type="PANTHER" id="PTHR37535:SF3">
    <property type="entry name" value="FLUG DOMAIN-CONTAINING PROTEIN"/>
    <property type="match status" value="1"/>
</dbReference>
<comment type="caution">
    <text evidence="2">The sequence shown here is derived from an EMBL/GenBank/DDBJ whole genome shotgun (WGS) entry which is preliminary data.</text>
</comment>
<dbReference type="SUPFAM" id="SSF56349">
    <property type="entry name" value="DNA breaking-rejoining enzymes"/>
    <property type="match status" value="1"/>
</dbReference>
<organism evidence="2 3">
    <name type="scientific">Immersiella caudata</name>
    <dbReference type="NCBI Taxonomy" id="314043"/>
    <lineage>
        <taxon>Eukaryota</taxon>
        <taxon>Fungi</taxon>
        <taxon>Dikarya</taxon>
        <taxon>Ascomycota</taxon>
        <taxon>Pezizomycotina</taxon>
        <taxon>Sordariomycetes</taxon>
        <taxon>Sordariomycetidae</taxon>
        <taxon>Sordariales</taxon>
        <taxon>Lasiosphaeriaceae</taxon>
        <taxon>Immersiella</taxon>
    </lineage>
</organism>
<gene>
    <name evidence="2" type="ORF">B0T14DRAFT_413287</name>
</gene>
<dbReference type="GO" id="GO:0003677">
    <property type="term" value="F:DNA binding"/>
    <property type="evidence" value="ECO:0007669"/>
    <property type="project" value="InterPro"/>
</dbReference>
<dbReference type="Gene3D" id="1.10.443.10">
    <property type="entry name" value="Intergrase catalytic core"/>
    <property type="match status" value="1"/>
</dbReference>
<feature type="non-terminal residue" evidence="2">
    <location>
        <position position="393"/>
    </location>
</feature>
<protein>
    <submittedName>
        <fullName evidence="2">Uncharacterized protein</fullName>
    </submittedName>
</protein>
<keyword evidence="3" id="KW-1185">Reference proteome</keyword>
<dbReference type="EMBL" id="JAULSU010000007">
    <property type="protein sequence ID" value="KAK0611658.1"/>
    <property type="molecule type" value="Genomic_DNA"/>
</dbReference>
<dbReference type="GO" id="GO:0006310">
    <property type="term" value="P:DNA recombination"/>
    <property type="evidence" value="ECO:0007669"/>
    <property type="project" value="UniProtKB-KW"/>
</dbReference>
<feature type="non-terminal residue" evidence="2">
    <location>
        <position position="1"/>
    </location>
</feature>
<dbReference type="InterPro" id="IPR013762">
    <property type="entry name" value="Integrase-like_cat_sf"/>
</dbReference>
<evidence type="ECO:0000256" key="1">
    <source>
        <dbReference type="ARBA" id="ARBA00023172"/>
    </source>
</evidence>
<name>A0AA39U3F1_9PEZI</name>
<accession>A0AA39U3F1</accession>
<keyword evidence="1" id="KW-0233">DNA recombination</keyword>
<evidence type="ECO:0000313" key="3">
    <source>
        <dbReference type="Proteomes" id="UP001175000"/>
    </source>
</evidence>
<dbReference type="InterPro" id="IPR011010">
    <property type="entry name" value="DNA_brk_join_enz"/>
</dbReference>